<dbReference type="PANTHER" id="PTHR21011">
    <property type="entry name" value="MITOCHONDRIAL 28S RIBOSOMAL PROTEIN S6"/>
    <property type="match status" value="1"/>
</dbReference>
<evidence type="ECO:0000256" key="1">
    <source>
        <dbReference type="ARBA" id="ARBA00009512"/>
    </source>
</evidence>
<dbReference type="GO" id="GO:0070181">
    <property type="term" value="F:small ribosomal subunit rRNA binding"/>
    <property type="evidence" value="ECO:0007669"/>
    <property type="project" value="TreeGrafter"/>
</dbReference>
<protein>
    <recommendedName>
        <fullName evidence="3">30S ribosomal protein S6</fullName>
    </recommendedName>
</protein>
<dbReference type="GO" id="GO:0006412">
    <property type="term" value="P:translation"/>
    <property type="evidence" value="ECO:0007669"/>
    <property type="project" value="InterPro"/>
</dbReference>
<dbReference type="GO" id="GO:0005840">
    <property type="term" value="C:ribosome"/>
    <property type="evidence" value="ECO:0007669"/>
    <property type="project" value="InterPro"/>
</dbReference>
<dbReference type="InterPro" id="IPR035980">
    <property type="entry name" value="Ribosomal_bS6_sf"/>
</dbReference>
<dbReference type="InterPro" id="IPR000529">
    <property type="entry name" value="Ribosomal_bS6"/>
</dbReference>
<name>X0Z371_9ZZZZ</name>
<comment type="similarity">
    <text evidence="1">Belongs to the bacterial ribosomal protein bS6 family.</text>
</comment>
<reference evidence="2" key="1">
    <citation type="journal article" date="2014" name="Front. Microbiol.">
        <title>High frequency of phylogenetically diverse reductive dehalogenase-homologous genes in deep subseafloor sedimentary metagenomes.</title>
        <authorList>
            <person name="Kawai M."/>
            <person name="Futagami T."/>
            <person name="Toyoda A."/>
            <person name="Takaki Y."/>
            <person name="Nishi S."/>
            <person name="Hori S."/>
            <person name="Arai W."/>
            <person name="Tsubouchi T."/>
            <person name="Morono Y."/>
            <person name="Uchiyama I."/>
            <person name="Ito T."/>
            <person name="Fujiyama A."/>
            <person name="Inagaki F."/>
            <person name="Takami H."/>
        </authorList>
    </citation>
    <scope>NUCLEOTIDE SEQUENCE</scope>
    <source>
        <strain evidence="2">Expedition CK06-06</strain>
    </source>
</reference>
<dbReference type="HAMAP" id="MF_00360">
    <property type="entry name" value="Ribosomal_bS6"/>
    <property type="match status" value="1"/>
</dbReference>
<dbReference type="InterPro" id="IPR014717">
    <property type="entry name" value="Transl_elong_EF1B/ribsomal_bS6"/>
</dbReference>
<dbReference type="SUPFAM" id="SSF54995">
    <property type="entry name" value="Ribosomal protein S6"/>
    <property type="match status" value="1"/>
</dbReference>
<dbReference type="AlphaFoldDB" id="X0Z371"/>
<gene>
    <name evidence="2" type="ORF">S01H4_14670</name>
</gene>
<accession>X0Z371</accession>
<evidence type="ECO:0000313" key="2">
    <source>
        <dbReference type="EMBL" id="GAG63424.1"/>
    </source>
</evidence>
<dbReference type="NCBIfam" id="TIGR00166">
    <property type="entry name" value="S6"/>
    <property type="match status" value="1"/>
</dbReference>
<dbReference type="GO" id="GO:0005737">
    <property type="term" value="C:cytoplasm"/>
    <property type="evidence" value="ECO:0007669"/>
    <property type="project" value="UniProtKB-ARBA"/>
</dbReference>
<comment type="caution">
    <text evidence="2">The sequence shown here is derived from an EMBL/GenBank/DDBJ whole genome shotgun (WGS) entry which is preliminary data.</text>
</comment>
<dbReference type="CDD" id="cd00473">
    <property type="entry name" value="bS6"/>
    <property type="match status" value="1"/>
</dbReference>
<organism evidence="2">
    <name type="scientific">marine sediment metagenome</name>
    <dbReference type="NCBI Taxonomy" id="412755"/>
    <lineage>
        <taxon>unclassified sequences</taxon>
        <taxon>metagenomes</taxon>
        <taxon>ecological metagenomes</taxon>
    </lineage>
</organism>
<proteinExistence type="inferred from homology"/>
<dbReference type="PANTHER" id="PTHR21011:SF1">
    <property type="entry name" value="SMALL RIBOSOMAL SUBUNIT PROTEIN BS6M"/>
    <property type="match status" value="1"/>
</dbReference>
<dbReference type="InterPro" id="IPR020814">
    <property type="entry name" value="Ribosomal_S6_plastid/chlpt"/>
</dbReference>
<dbReference type="GO" id="GO:0003735">
    <property type="term" value="F:structural constituent of ribosome"/>
    <property type="evidence" value="ECO:0007669"/>
    <property type="project" value="InterPro"/>
</dbReference>
<evidence type="ECO:0008006" key="3">
    <source>
        <dbReference type="Google" id="ProtNLM"/>
    </source>
</evidence>
<dbReference type="Pfam" id="PF01250">
    <property type="entry name" value="Ribosomal_S6"/>
    <property type="match status" value="1"/>
</dbReference>
<dbReference type="EMBL" id="BART01006429">
    <property type="protein sequence ID" value="GAG63424.1"/>
    <property type="molecule type" value="Genomic_DNA"/>
</dbReference>
<dbReference type="Gene3D" id="3.30.70.60">
    <property type="match status" value="1"/>
</dbReference>
<sequence length="100" mass="11947">MRRYEMMMITDSTLGEKEQEDLVSKVKDIISKYDAELYSIDKWGEKKLAYSIKGYDIGTYYVLFFSGSNELIEELKRVLKITEGIIRFRIFRREDLEKVE</sequence>